<evidence type="ECO:0000313" key="2">
    <source>
        <dbReference type="EMBL" id="RHZ84330.1"/>
    </source>
</evidence>
<accession>A0A397JIA5</accession>
<comment type="caution">
    <text evidence="2">The sequence shown here is derived from an EMBL/GenBank/DDBJ whole genome shotgun (WGS) entry which is preliminary data.</text>
</comment>
<evidence type="ECO:0000256" key="1">
    <source>
        <dbReference type="SAM" id="MobiDB-lite"/>
    </source>
</evidence>
<dbReference type="AlphaFoldDB" id="A0A397JIA5"/>
<dbReference type="Proteomes" id="UP000266861">
    <property type="component" value="Unassembled WGS sequence"/>
</dbReference>
<dbReference type="EMBL" id="PQFF01000079">
    <property type="protein sequence ID" value="RHZ84330.1"/>
    <property type="molecule type" value="Genomic_DNA"/>
</dbReference>
<feature type="region of interest" description="Disordered" evidence="1">
    <location>
        <begin position="1"/>
        <end position="20"/>
    </location>
</feature>
<proteinExistence type="predicted"/>
<evidence type="ECO:0000313" key="3">
    <source>
        <dbReference type="Proteomes" id="UP000266861"/>
    </source>
</evidence>
<sequence>MVDNFNPELQQSDKSSKKKVVSSHLTKDNIIIHVPKIDFRFLSGNKKVNSHYHIGIDTIKKIWALFNPYEHANSIGKLNLPDWHNKSVKIKKVNSHYHIGIDTIKKIWALFNPYEHANSIGKLNLPDWHNKSVKIKKVEISPDPMPQEINI</sequence>
<gene>
    <name evidence="2" type="ORF">Glove_83g51</name>
</gene>
<organism evidence="2 3">
    <name type="scientific">Diversispora epigaea</name>
    <dbReference type="NCBI Taxonomy" id="1348612"/>
    <lineage>
        <taxon>Eukaryota</taxon>
        <taxon>Fungi</taxon>
        <taxon>Fungi incertae sedis</taxon>
        <taxon>Mucoromycota</taxon>
        <taxon>Glomeromycotina</taxon>
        <taxon>Glomeromycetes</taxon>
        <taxon>Diversisporales</taxon>
        <taxon>Diversisporaceae</taxon>
        <taxon>Diversispora</taxon>
    </lineage>
</organism>
<reference evidence="2 3" key="1">
    <citation type="submission" date="2018-08" db="EMBL/GenBank/DDBJ databases">
        <title>Genome and evolution of the arbuscular mycorrhizal fungus Diversispora epigaea (formerly Glomus versiforme) and its bacterial endosymbionts.</title>
        <authorList>
            <person name="Sun X."/>
            <person name="Fei Z."/>
            <person name="Harrison M."/>
        </authorList>
    </citation>
    <scope>NUCLEOTIDE SEQUENCE [LARGE SCALE GENOMIC DNA]</scope>
    <source>
        <strain evidence="2 3">IT104</strain>
    </source>
</reference>
<name>A0A397JIA5_9GLOM</name>
<keyword evidence="3" id="KW-1185">Reference proteome</keyword>
<protein>
    <submittedName>
        <fullName evidence="2">Uncharacterized protein</fullName>
    </submittedName>
</protein>